<dbReference type="PANTHER" id="PTHR43441">
    <property type="entry name" value="RIBOSOMAL-PROTEIN-SERINE ACETYLTRANSFERASE"/>
    <property type="match status" value="1"/>
</dbReference>
<dbReference type="EMBL" id="CP029159">
    <property type="protein sequence ID" value="QKM71289.1"/>
    <property type="molecule type" value="Genomic_DNA"/>
</dbReference>
<evidence type="ECO:0000313" key="2">
    <source>
        <dbReference type="EMBL" id="QKM71289.1"/>
    </source>
</evidence>
<keyword evidence="3" id="KW-1185">Reference proteome</keyword>
<gene>
    <name evidence="2" type="ORF">STSU_000905</name>
</gene>
<reference evidence="2 3" key="1">
    <citation type="journal article" date="2012" name="J. Bacteriol.">
        <title>Draft genome of Streptomyces tsukubaensis NRRL 18488, the producer of the clinically important immunosuppressant tacrolimus (FK506).</title>
        <authorList>
            <person name="Barreiro C."/>
            <person name="Prieto C."/>
            <person name="Sola-Landa A."/>
            <person name="Solera E."/>
            <person name="Martinez-Castro M."/>
            <person name="Perez-Redondo R."/>
            <person name="Garcia-Estrada C."/>
            <person name="Aparicio J.F."/>
            <person name="Fernandez-Martinez L.T."/>
            <person name="Santos-Aberturas J."/>
            <person name="Salehi-Najafabadi Z."/>
            <person name="Rodriguez-Garcia A."/>
            <person name="Tauch A."/>
            <person name="Martin J.F."/>
        </authorList>
    </citation>
    <scope>NUCLEOTIDE SEQUENCE [LARGE SCALE GENOMIC DNA]</scope>
    <source>
        <strain evidence="3">DSM 42081 / NBRC 108919 / NRRL 18488 / 9993</strain>
    </source>
</reference>
<dbReference type="PROSITE" id="PS51186">
    <property type="entry name" value="GNAT"/>
    <property type="match status" value="1"/>
</dbReference>
<dbReference type="GO" id="GO:0005737">
    <property type="term" value="C:cytoplasm"/>
    <property type="evidence" value="ECO:0007669"/>
    <property type="project" value="TreeGrafter"/>
</dbReference>
<dbReference type="InterPro" id="IPR051908">
    <property type="entry name" value="Ribosomal_N-acetyltransferase"/>
</dbReference>
<dbReference type="Proteomes" id="UP000005940">
    <property type="component" value="Chromosome"/>
</dbReference>
<dbReference type="Pfam" id="PF13302">
    <property type="entry name" value="Acetyltransf_3"/>
    <property type="match status" value="1"/>
</dbReference>
<evidence type="ECO:0000259" key="1">
    <source>
        <dbReference type="PROSITE" id="PS51186"/>
    </source>
</evidence>
<dbReference type="GO" id="GO:1990189">
    <property type="term" value="F:protein N-terminal-serine acetyltransferase activity"/>
    <property type="evidence" value="ECO:0007669"/>
    <property type="project" value="TreeGrafter"/>
</dbReference>
<dbReference type="RefSeq" id="WP_040912745.1">
    <property type="nucleotide sequence ID" value="NZ_CP029159.1"/>
</dbReference>
<organism evidence="2 3">
    <name type="scientific">Streptomyces tsukubensis (strain DSM 42081 / NBRC 108919 / NRRL 18488 / 9993)</name>
    <dbReference type="NCBI Taxonomy" id="1114943"/>
    <lineage>
        <taxon>Bacteria</taxon>
        <taxon>Bacillati</taxon>
        <taxon>Actinomycetota</taxon>
        <taxon>Actinomycetes</taxon>
        <taxon>Kitasatosporales</taxon>
        <taxon>Streptomycetaceae</taxon>
        <taxon>Streptomyces</taxon>
    </lineage>
</organism>
<accession>A0A7G3UPG1</accession>
<protein>
    <submittedName>
        <fullName evidence="2">N-acetyltransferase</fullName>
    </submittedName>
</protein>
<dbReference type="SUPFAM" id="SSF55729">
    <property type="entry name" value="Acyl-CoA N-acyltransferases (Nat)"/>
    <property type="match status" value="1"/>
</dbReference>
<evidence type="ECO:0000313" key="3">
    <source>
        <dbReference type="Proteomes" id="UP000005940"/>
    </source>
</evidence>
<proteinExistence type="predicted"/>
<dbReference type="InterPro" id="IPR016181">
    <property type="entry name" value="Acyl_CoA_acyltransferase"/>
</dbReference>
<feature type="domain" description="N-acetyltransferase" evidence="1">
    <location>
        <begin position="10"/>
        <end position="175"/>
    </location>
</feature>
<dbReference type="AlphaFoldDB" id="A0A7G3UPG1"/>
<dbReference type="InterPro" id="IPR000182">
    <property type="entry name" value="GNAT_dom"/>
</dbReference>
<dbReference type="PANTHER" id="PTHR43441:SF2">
    <property type="entry name" value="FAMILY ACETYLTRANSFERASE, PUTATIVE (AFU_ORTHOLOGUE AFUA_7G00850)-RELATED"/>
    <property type="match status" value="1"/>
</dbReference>
<dbReference type="Gene3D" id="3.40.630.30">
    <property type="match status" value="1"/>
</dbReference>
<name>A0A7G3UPG1_STRT9</name>
<sequence length="197" mass="21821">MTSFWTGERVRLRGIEPGDWAAFMRFDEHSGDQRSGDVLHPPRSAEGYRAWAKEQATAEADGDCFRLAVEAVDGGELVGTVGSHEADARSGRFMYGIAIGSAHQRKGYAAEAAVLFLRYMFAERRFHKCEARVYAYNEASLALHRRLGFTEEGRLRDYAFLAGRHRDLMMLGLLADEFAGRYGLGGLGAEPPAGQAR</sequence>
<dbReference type="GO" id="GO:0008999">
    <property type="term" value="F:protein-N-terminal-alanine acetyltransferase activity"/>
    <property type="evidence" value="ECO:0007669"/>
    <property type="project" value="TreeGrafter"/>
</dbReference>